<protein>
    <submittedName>
        <fullName evidence="2">Uncharacterized protein</fullName>
    </submittedName>
</protein>
<gene>
    <name evidence="2" type="ORF">HA254_06460</name>
</gene>
<reference evidence="3" key="1">
    <citation type="journal article" date="2020" name="bioRxiv">
        <title>A rank-normalized archaeal taxonomy based on genome phylogeny resolves widespread incomplete and uneven classifications.</title>
        <authorList>
            <person name="Rinke C."/>
            <person name="Chuvochina M."/>
            <person name="Mussig A.J."/>
            <person name="Chaumeil P.-A."/>
            <person name="Waite D.W."/>
            <person name="Whitman W.B."/>
            <person name="Parks D.H."/>
            <person name="Hugenholtz P."/>
        </authorList>
    </citation>
    <scope>NUCLEOTIDE SEQUENCE [LARGE SCALE GENOMIC DNA]</scope>
</reference>
<keyword evidence="1" id="KW-0472">Membrane</keyword>
<organism evidence="2 3">
    <name type="scientific">Candidatus Iainarchaeum sp</name>
    <dbReference type="NCBI Taxonomy" id="3101447"/>
    <lineage>
        <taxon>Archaea</taxon>
        <taxon>Candidatus Iainarchaeota</taxon>
        <taxon>Candidatus Iainarchaeia</taxon>
        <taxon>Candidatus Iainarchaeales</taxon>
        <taxon>Candidatus Iainarchaeaceae</taxon>
        <taxon>Candidatus Iainarchaeum</taxon>
    </lineage>
</organism>
<sequence length="86" mass="9479">MEDEETTLAGKGFWTHDRIVFAIILLVGAIIGGIITHNYIDPWLSGTSGSDYNSMLALNSRLDARNDMLYSCLLKNSIDPQDCTQG</sequence>
<accession>A0A7J4IXZ8</accession>
<feature type="transmembrane region" description="Helical" evidence="1">
    <location>
        <begin position="20"/>
        <end position="40"/>
    </location>
</feature>
<name>A0A7J4IXZ8_9ARCH</name>
<evidence type="ECO:0000256" key="1">
    <source>
        <dbReference type="SAM" id="Phobius"/>
    </source>
</evidence>
<dbReference type="EMBL" id="DUGC01000102">
    <property type="protein sequence ID" value="HIH10278.1"/>
    <property type="molecule type" value="Genomic_DNA"/>
</dbReference>
<keyword evidence="1" id="KW-0812">Transmembrane</keyword>
<comment type="caution">
    <text evidence="2">The sequence shown here is derived from an EMBL/GenBank/DDBJ whole genome shotgun (WGS) entry which is preliminary data.</text>
</comment>
<dbReference type="AlphaFoldDB" id="A0A7J4IXZ8"/>
<proteinExistence type="predicted"/>
<evidence type="ECO:0000313" key="3">
    <source>
        <dbReference type="Proteomes" id="UP000565078"/>
    </source>
</evidence>
<evidence type="ECO:0000313" key="2">
    <source>
        <dbReference type="EMBL" id="HIH10278.1"/>
    </source>
</evidence>
<keyword evidence="1" id="KW-1133">Transmembrane helix</keyword>
<dbReference type="Proteomes" id="UP000565078">
    <property type="component" value="Unassembled WGS sequence"/>
</dbReference>